<sequence>MASPNTEVKLLLNTSLVISNEISSYPYAHTVVWQIPESGGAFIRAYRIRIRKVSIAGFRVWHASIPLSGEVSSLKTNWTSEPMEYPVIESQEPWRYYQPELVSPMLNSFRLNDLDPEQIYQVVIEAGNDYGYSLDGVDLDAIPAIPRIPESEKVQAFVLGMEQSKNEVRQRLLIELMTKDLVRTSSLFVTTMADQIGRPLRIFGSASHDSNVSWRLLSVFFYIQIAGLFYDLDWLSQL</sequence>
<evidence type="ECO:0000313" key="1">
    <source>
        <dbReference type="EMBL" id="VEL07072.1"/>
    </source>
</evidence>
<dbReference type="InterPro" id="IPR036116">
    <property type="entry name" value="FN3_sf"/>
</dbReference>
<dbReference type="OrthoDB" id="6280307at2759"/>
<comment type="caution">
    <text evidence="1">The sequence shown here is derived from an EMBL/GenBank/DDBJ whole genome shotgun (WGS) entry which is preliminary data.</text>
</comment>
<dbReference type="AlphaFoldDB" id="A0A448WAL0"/>
<dbReference type="SUPFAM" id="SSF49265">
    <property type="entry name" value="Fibronectin type III"/>
    <property type="match status" value="1"/>
</dbReference>
<dbReference type="InterPro" id="IPR013783">
    <property type="entry name" value="Ig-like_fold"/>
</dbReference>
<keyword evidence="2" id="KW-1185">Reference proteome</keyword>
<name>A0A448WAL0_9PLAT</name>
<organism evidence="1 2">
    <name type="scientific">Protopolystoma xenopodis</name>
    <dbReference type="NCBI Taxonomy" id="117903"/>
    <lineage>
        <taxon>Eukaryota</taxon>
        <taxon>Metazoa</taxon>
        <taxon>Spiralia</taxon>
        <taxon>Lophotrochozoa</taxon>
        <taxon>Platyhelminthes</taxon>
        <taxon>Monogenea</taxon>
        <taxon>Polyopisthocotylea</taxon>
        <taxon>Polystomatidea</taxon>
        <taxon>Polystomatidae</taxon>
        <taxon>Protopolystoma</taxon>
    </lineage>
</organism>
<gene>
    <name evidence="1" type="ORF">PXEA_LOCUS512</name>
</gene>
<protein>
    <submittedName>
        <fullName evidence="1">Uncharacterized protein</fullName>
    </submittedName>
</protein>
<dbReference type="Proteomes" id="UP000784294">
    <property type="component" value="Unassembled WGS sequence"/>
</dbReference>
<reference evidence="1" key="1">
    <citation type="submission" date="2018-11" db="EMBL/GenBank/DDBJ databases">
        <authorList>
            <consortium name="Pathogen Informatics"/>
        </authorList>
    </citation>
    <scope>NUCLEOTIDE SEQUENCE</scope>
</reference>
<dbReference type="EMBL" id="CAAALY010000960">
    <property type="protein sequence ID" value="VEL07072.1"/>
    <property type="molecule type" value="Genomic_DNA"/>
</dbReference>
<evidence type="ECO:0000313" key="2">
    <source>
        <dbReference type="Proteomes" id="UP000784294"/>
    </source>
</evidence>
<accession>A0A448WAL0</accession>
<dbReference type="Gene3D" id="2.60.40.10">
    <property type="entry name" value="Immunoglobulins"/>
    <property type="match status" value="1"/>
</dbReference>
<proteinExistence type="predicted"/>